<dbReference type="GO" id="GO:0003677">
    <property type="term" value="F:DNA binding"/>
    <property type="evidence" value="ECO:0007669"/>
    <property type="project" value="UniProtKB-KW"/>
</dbReference>
<keyword evidence="3" id="KW-0804">Transcription</keyword>
<dbReference type="OrthoDB" id="6057486at2"/>
<dbReference type="AlphaFoldDB" id="A0A245ZL22"/>
<dbReference type="FunFam" id="1.10.10.10:FF:000056">
    <property type="entry name" value="IclR family transcriptional regulator"/>
    <property type="match status" value="1"/>
</dbReference>
<dbReference type="PANTHER" id="PTHR30136:SF35">
    <property type="entry name" value="HTH-TYPE TRANSCRIPTIONAL REGULATOR RV1719"/>
    <property type="match status" value="1"/>
</dbReference>
<gene>
    <name evidence="6" type="primary">kdgR_2</name>
    <name evidence="6" type="ORF">SPDO_21210</name>
</gene>
<evidence type="ECO:0000256" key="1">
    <source>
        <dbReference type="ARBA" id="ARBA00023015"/>
    </source>
</evidence>
<feature type="domain" description="HTH iclR-type" evidence="4">
    <location>
        <begin position="2"/>
        <end position="64"/>
    </location>
</feature>
<dbReference type="Gene3D" id="3.30.450.40">
    <property type="match status" value="1"/>
</dbReference>
<dbReference type="Gene3D" id="1.10.10.10">
    <property type="entry name" value="Winged helix-like DNA-binding domain superfamily/Winged helix DNA-binding domain"/>
    <property type="match status" value="1"/>
</dbReference>
<dbReference type="PROSITE" id="PS51077">
    <property type="entry name" value="HTH_ICLR"/>
    <property type="match status" value="1"/>
</dbReference>
<evidence type="ECO:0000313" key="7">
    <source>
        <dbReference type="Proteomes" id="UP000197290"/>
    </source>
</evidence>
<sequence length="248" mass="26722">MDSTVSKGLNVLELLVRAAAPMRLSAVAQELGLQKSNAHRTLATLIAGGFVVQDEETGRYRPSLKLFELGSKVVADHPARRAAAPYMQDLHKTLGETVNLYVLDKNAILVIEKLLSPRPLRFSSRPGSRLPIATTAAGHAMLAHETDPATLLRESLESAPLPPRFEIDQQAVLASLEEVRHRGYVEAVDSWTPGIFSFAAPILREDGRAGAAIGVSGPIERQTEANRAAIIEALLTTSARIAENAPLL</sequence>
<keyword evidence="2" id="KW-0238">DNA-binding</keyword>
<dbReference type="InterPro" id="IPR005471">
    <property type="entry name" value="Tscrpt_reg_IclR_N"/>
</dbReference>
<dbReference type="InterPro" id="IPR036390">
    <property type="entry name" value="WH_DNA-bd_sf"/>
</dbReference>
<comment type="caution">
    <text evidence="6">The sequence shown here is derived from an EMBL/GenBank/DDBJ whole genome shotgun (WGS) entry which is preliminary data.</text>
</comment>
<dbReference type="Pfam" id="PF01614">
    <property type="entry name" value="IclR_C"/>
    <property type="match status" value="1"/>
</dbReference>
<accession>A0A245ZL22</accession>
<dbReference type="GO" id="GO:0045892">
    <property type="term" value="P:negative regulation of DNA-templated transcription"/>
    <property type="evidence" value="ECO:0007669"/>
    <property type="project" value="TreeGrafter"/>
</dbReference>
<keyword evidence="7" id="KW-1185">Reference proteome</keyword>
<evidence type="ECO:0000256" key="2">
    <source>
        <dbReference type="ARBA" id="ARBA00023125"/>
    </source>
</evidence>
<dbReference type="Pfam" id="PF09339">
    <property type="entry name" value="HTH_IclR"/>
    <property type="match status" value="1"/>
</dbReference>
<protein>
    <submittedName>
        <fullName evidence="6">Transcriptional regulator KdgR</fullName>
    </submittedName>
</protein>
<dbReference type="InterPro" id="IPR050707">
    <property type="entry name" value="HTH_MetabolicPath_Reg"/>
</dbReference>
<keyword evidence="1" id="KW-0805">Transcription regulation</keyword>
<dbReference type="SUPFAM" id="SSF55781">
    <property type="entry name" value="GAF domain-like"/>
    <property type="match status" value="1"/>
</dbReference>
<dbReference type="InterPro" id="IPR036388">
    <property type="entry name" value="WH-like_DNA-bd_sf"/>
</dbReference>
<dbReference type="SMART" id="SM00346">
    <property type="entry name" value="HTH_ICLR"/>
    <property type="match status" value="1"/>
</dbReference>
<dbReference type="Proteomes" id="UP000197290">
    <property type="component" value="Unassembled WGS sequence"/>
</dbReference>
<reference evidence="6 7" key="1">
    <citation type="submission" date="2017-03" db="EMBL/GenBank/DDBJ databases">
        <title>Genome sequence of Sphingomonas dokdonensis DSM 21029.</title>
        <authorList>
            <person name="Poehlein A."/>
            <person name="Wuebbeler J.H."/>
            <person name="Steinbuechel A."/>
            <person name="Daniel R."/>
        </authorList>
    </citation>
    <scope>NUCLEOTIDE SEQUENCE [LARGE SCALE GENOMIC DNA]</scope>
    <source>
        <strain evidence="6 7">DSM 21029</strain>
    </source>
</reference>
<dbReference type="EMBL" id="NBBI01000003">
    <property type="protein sequence ID" value="OWK30434.1"/>
    <property type="molecule type" value="Genomic_DNA"/>
</dbReference>
<dbReference type="RefSeq" id="WP_088367414.1">
    <property type="nucleotide sequence ID" value="NZ_NBBI01000003.1"/>
</dbReference>
<dbReference type="SUPFAM" id="SSF46785">
    <property type="entry name" value="Winged helix' DNA-binding domain"/>
    <property type="match status" value="1"/>
</dbReference>
<dbReference type="InterPro" id="IPR029016">
    <property type="entry name" value="GAF-like_dom_sf"/>
</dbReference>
<feature type="domain" description="IclR-ED" evidence="5">
    <location>
        <begin position="65"/>
        <end position="247"/>
    </location>
</feature>
<dbReference type="InterPro" id="IPR014757">
    <property type="entry name" value="Tscrpt_reg_IclR_C"/>
</dbReference>
<evidence type="ECO:0000259" key="4">
    <source>
        <dbReference type="PROSITE" id="PS51077"/>
    </source>
</evidence>
<evidence type="ECO:0000313" key="6">
    <source>
        <dbReference type="EMBL" id="OWK30434.1"/>
    </source>
</evidence>
<evidence type="ECO:0000256" key="3">
    <source>
        <dbReference type="ARBA" id="ARBA00023163"/>
    </source>
</evidence>
<organism evidence="6 7">
    <name type="scientific">Sphingomonas dokdonensis</name>
    <dbReference type="NCBI Taxonomy" id="344880"/>
    <lineage>
        <taxon>Bacteria</taxon>
        <taxon>Pseudomonadati</taxon>
        <taxon>Pseudomonadota</taxon>
        <taxon>Alphaproteobacteria</taxon>
        <taxon>Sphingomonadales</taxon>
        <taxon>Sphingomonadaceae</taxon>
        <taxon>Sphingomonas</taxon>
    </lineage>
</organism>
<dbReference type="GO" id="GO:0003700">
    <property type="term" value="F:DNA-binding transcription factor activity"/>
    <property type="evidence" value="ECO:0007669"/>
    <property type="project" value="TreeGrafter"/>
</dbReference>
<dbReference type="PANTHER" id="PTHR30136">
    <property type="entry name" value="HELIX-TURN-HELIX TRANSCRIPTIONAL REGULATOR, ICLR FAMILY"/>
    <property type="match status" value="1"/>
</dbReference>
<evidence type="ECO:0000259" key="5">
    <source>
        <dbReference type="PROSITE" id="PS51078"/>
    </source>
</evidence>
<proteinExistence type="predicted"/>
<dbReference type="PROSITE" id="PS51078">
    <property type="entry name" value="ICLR_ED"/>
    <property type="match status" value="1"/>
</dbReference>
<name>A0A245ZL22_9SPHN</name>